<evidence type="ECO:0008006" key="3">
    <source>
        <dbReference type="Google" id="ProtNLM"/>
    </source>
</evidence>
<dbReference type="Proteomes" id="UP000555564">
    <property type="component" value="Unassembled WGS sequence"/>
</dbReference>
<gene>
    <name evidence="1" type="ORF">BJ992_000642</name>
</gene>
<protein>
    <recommendedName>
        <fullName evidence="3">Sugar phosphate isomerase</fullName>
    </recommendedName>
</protein>
<accession>A0A7X0I9Q7</accession>
<dbReference type="RefSeq" id="WP_221474669.1">
    <property type="nucleotide sequence ID" value="NZ_BAAALO010000028.1"/>
</dbReference>
<dbReference type="InterPro" id="IPR047715">
    <property type="entry name" value="EboA_dom"/>
</dbReference>
<proteinExistence type="predicted"/>
<dbReference type="AlphaFoldDB" id="A0A7X0I9Q7"/>
<dbReference type="NCBIfam" id="NF035938">
    <property type="entry name" value="EboA_domain"/>
    <property type="match status" value="1"/>
</dbReference>
<dbReference type="EMBL" id="JACHIU010000001">
    <property type="protein sequence ID" value="MBB6471211.1"/>
    <property type="molecule type" value="Genomic_DNA"/>
</dbReference>
<name>A0A7X0I9Q7_9ACTN</name>
<evidence type="ECO:0000313" key="2">
    <source>
        <dbReference type="Proteomes" id="UP000555564"/>
    </source>
</evidence>
<keyword evidence="2" id="KW-1185">Reference proteome</keyword>
<sequence length="202" mass="21006">MVTLDDLRAALADNGSLAEDGWLAGALGVVAADPSALGGLFPAVGRRCGRGPLPGVPGWTVDEAARTLLLAALPPDVLAGEVDDVYRYGDAAEKLAVLRALPLLPVGDTAVSLLHDALRTNDTRLVTAALGPYATRLDDAAWRQGILKCVFMGVPLADVHGVTERADASLAAMLDAFARERRAAGREVPADALAVLEHAKEN</sequence>
<evidence type="ECO:0000313" key="1">
    <source>
        <dbReference type="EMBL" id="MBB6471211.1"/>
    </source>
</evidence>
<organism evidence="1 2">
    <name type="scientific">Sphaerisporangium rubeum</name>
    <dbReference type="NCBI Taxonomy" id="321317"/>
    <lineage>
        <taxon>Bacteria</taxon>
        <taxon>Bacillati</taxon>
        <taxon>Actinomycetota</taxon>
        <taxon>Actinomycetes</taxon>
        <taxon>Streptosporangiales</taxon>
        <taxon>Streptosporangiaceae</taxon>
        <taxon>Sphaerisporangium</taxon>
    </lineage>
</organism>
<comment type="caution">
    <text evidence="1">The sequence shown here is derived from an EMBL/GenBank/DDBJ whole genome shotgun (WGS) entry which is preliminary data.</text>
</comment>
<reference evidence="1 2" key="1">
    <citation type="submission" date="2020-08" db="EMBL/GenBank/DDBJ databases">
        <title>Sequencing the genomes of 1000 actinobacteria strains.</title>
        <authorList>
            <person name="Klenk H.-P."/>
        </authorList>
    </citation>
    <scope>NUCLEOTIDE SEQUENCE [LARGE SCALE GENOMIC DNA]</scope>
    <source>
        <strain evidence="1 2">DSM 44936</strain>
    </source>
</reference>